<evidence type="ECO:0000256" key="6">
    <source>
        <dbReference type="ARBA" id="ARBA00023136"/>
    </source>
</evidence>
<dbReference type="Proteomes" id="UP000071859">
    <property type="component" value="Unassembled WGS sequence"/>
</dbReference>
<dbReference type="AlphaFoldDB" id="A0A157ZHV5"/>
<dbReference type="GO" id="GO:0005886">
    <property type="term" value="C:plasma membrane"/>
    <property type="evidence" value="ECO:0007669"/>
    <property type="project" value="UniProtKB-SubCell"/>
</dbReference>
<evidence type="ECO:0000313" key="9">
    <source>
        <dbReference type="EMBL" id="SAK45081.1"/>
    </source>
</evidence>
<evidence type="ECO:0000256" key="2">
    <source>
        <dbReference type="ARBA" id="ARBA00022475"/>
    </source>
</evidence>
<evidence type="ECO:0000256" key="4">
    <source>
        <dbReference type="ARBA" id="ARBA00022692"/>
    </source>
</evidence>
<keyword evidence="2" id="KW-1003">Cell membrane</keyword>
<evidence type="ECO:0000256" key="3">
    <source>
        <dbReference type="ARBA" id="ARBA00022519"/>
    </source>
</evidence>
<evidence type="ECO:0000256" key="7">
    <source>
        <dbReference type="SAM" id="Phobius"/>
    </source>
</evidence>
<dbReference type="EMBL" id="FCOX02000002">
    <property type="protein sequence ID" value="SAK45081.1"/>
    <property type="molecule type" value="Genomic_DNA"/>
</dbReference>
<feature type="domain" description="Mce/MlaD" evidence="8">
    <location>
        <begin position="163"/>
        <end position="223"/>
    </location>
</feature>
<dbReference type="InterPro" id="IPR003399">
    <property type="entry name" value="Mce/MlaD"/>
</dbReference>
<dbReference type="InterPro" id="IPR051800">
    <property type="entry name" value="PqiA-PqiB_transport"/>
</dbReference>
<dbReference type="Pfam" id="PF02470">
    <property type="entry name" value="MlaD"/>
    <property type="match status" value="3"/>
</dbReference>
<keyword evidence="5 7" id="KW-1133">Transmembrane helix</keyword>
<evidence type="ECO:0000256" key="5">
    <source>
        <dbReference type="ARBA" id="ARBA00022989"/>
    </source>
</evidence>
<comment type="caution">
    <text evidence="9">The sequence shown here is derived from an EMBL/GenBank/DDBJ whole genome shotgun (WGS) entry which is preliminary data.</text>
</comment>
<feature type="domain" description="Mce/MlaD" evidence="8">
    <location>
        <begin position="295"/>
        <end position="397"/>
    </location>
</feature>
<evidence type="ECO:0000256" key="1">
    <source>
        <dbReference type="ARBA" id="ARBA00004533"/>
    </source>
</evidence>
<dbReference type="PANTHER" id="PTHR30462:SF0">
    <property type="entry name" value="INTERMEMBRANE TRANSPORT PROTEIN YEBT"/>
    <property type="match status" value="1"/>
</dbReference>
<feature type="transmembrane region" description="Helical" evidence="7">
    <location>
        <begin position="24"/>
        <end position="45"/>
    </location>
</feature>
<keyword evidence="4 7" id="KW-0812">Transmembrane</keyword>
<protein>
    <submittedName>
        <fullName evidence="9">Mammalian cell entry protein</fullName>
    </submittedName>
</protein>
<dbReference type="PANTHER" id="PTHR30462">
    <property type="entry name" value="INTERMEMBRANE TRANSPORT PROTEIN PQIB-RELATED"/>
    <property type="match status" value="1"/>
</dbReference>
<gene>
    <name evidence="9" type="ORF">AWB78_00578</name>
</gene>
<sequence length="535" mass="58132">MTMNTPGDIPDAEVAPKKRWRIPWVWVVPAIAVAVGIWLAVQAVLAQGPTVTISFKTGEGLEAGKTKIKFKDVDIGLVKSVALSKDYKEVVATAELTRDASKMLVDDTRFWVVRPRVAGGSVSGISTLLSGAYIGMDIGRAKENRRDYVGLETPPVFASDVPGRKFVLKAPDLGSVDVGTPVYFRRLQVGQVTSFELDKDGSGVTLNVFINAPYDRYVNADSRFWQAGGIDVTLGTDGLKVNTQSLVSILIGGLAFETPAVSLNWAEAQPDTVFRLYPTRSEALRVQERIVETYAFNFQGSVRGLAVGAPVEFRGIQIGEVSAIYTRFDPATKRISIPVEVKLYPERFTSRFAKEPKGGRMASDPKALADLLVSRGLRGQLRTGSLLTGQLYVSLDFFPTAPKATIDWSHTPPELPTTPSGLESLQDSINRIMTRIDKLPIEELTASAQQTLNSTTALMQGINSQVVPQAATTLAAARAALDAAHSTLMPDSGLQQDTAEAIRELTRTAVSFRSLADYLQQHPEALLRGKPEEKK</sequence>
<keyword evidence="6 7" id="KW-0472">Membrane</keyword>
<keyword evidence="10" id="KW-1185">Reference proteome</keyword>
<name>A0A157ZHV5_9BURK</name>
<comment type="subcellular location">
    <subcellularLocation>
        <location evidence="1">Cell inner membrane</location>
    </subcellularLocation>
</comment>
<evidence type="ECO:0000313" key="10">
    <source>
        <dbReference type="Proteomes" id="UP000071859"/>
    </source>
</evidence>
<evidence type="ECO:0000259" key="8">
    <source>
        <dbReference type="Pfam" id="PF02470"/>
    </source>
</evidence>
<feature type="domain" description="Mce/MlaD" evidence="8">
    <location>
        <begin position="48"/>
        <end position="136"/>
    </location>
</feature>
<reference evidence="9" key="1">
    <citation type="submission" date="2016-01" db="EMBL/GenBank/DDBJ databases">
        <authorList>
            <person name="Peeters C."/>
        </authorList>
    </citation>
    <scope>NUCLEOTIDE SEQUENCE</scope>
    <source>
        <strain evidence="9">LMG 29321</strain>
    </source>
</reference>
<keyword evidence="3" id="KW-0997">Cell inner membrane</keyword>
<accession>A0A157ZHV5</accession>
<proteinExistence type="predicted"/>
<organism evidence="9 10">
    <name type="scientific">Caballeronia calidae</name>
    <dbReference type="NCBI Taxonomy" id="1777139"/>
    <lineage>
        <taxon>Bacteria</taxon>
        <taxon>Pseudomonadati</taxon>
        <taxon>Pseudomonadota</taxon>
        <taxon>Betaproteobacteria</taxon>
        <taxon>Burkholderiales</taxon>
        <taxon>Burkholderiaceae</taxon>
        <taxon>Caballeronia</taxon>
    </lineage>
</organism>